<name>A0AA36FTC4_9BILA</name>
<organism evidence="2 3">
    <name type="scientific">Mesorhabditis spiculigera</name>
    <dbReference type="NCBI Taxonomy" id="96644"/>
    <lineage>
        <taxon>Eukaryota</taxon>
        <taxon>Metazoa</taxon>
        <taxon>Ecdysozoa</taxon>
        <taxon>Nematoda</taxon>
        <taxon>Chromadorea</taxon>
        <taxon>Rhabditida</taxon>
        <taxon>Rhabditina</taxon>
        <taxon>Rhabditomorpha</taxon>
        <taxon>Rhabditoidea</taxon>
        <taxon>Rhabditidae</taxon>
        <taxon>Mesorhabditinae</taxon>
        <taxon>Mesorhabditis</taxon>
    </lineage>
</organism>
<feature type="non-terminal residue" evidence="2">
    <location>
        <position position="157"/>
    </location>
</feature>
<evidence type="ECO:0000313" key="2">
    <source>
        <dbReference type="EMBL" id="CAJ0566243.1"/>
    </source>
</evidence>
<keyword evidence="3" id="KW-1185">Reference proteome</keyword>
<comment type="caution">
    <text evidence="2">The sequence shown here is derived from an EMBL/GenBank/DDBJ whole genome shotgun (WGS) entry which is preliminary data.</text>
</comment>
<keyword evidence="1" id="KW-0732">Signal</keyword>
<protein>
    <submittedName>
        <fullName evidence="2">Uncharacterized protein</fullName>
    </submittedName>
</protein>
<feature type="signal peptide" evidence="1">
    <location>
        <begin position="1"/>
        <end position="15"/>
    </location>
</feature>
<dbReference type="AlphaFoldDB" id="A0AA36FTC4"/>
<reference evidence="2" key="1">
    <citation type="submission" date="2023-06" db="EMBL/GenBank/DDBJ databases">
        <authorList>
            <person name="Delattre M."/>
        </authorList>
    </citation>
    <scope>NUCLEOTIDE SEQUENCE</scope>
    <source>
        <strain evidence="2">AF72</strain>
    </source>
</reference>
<proteinExistence type="predicted"/>
<dbReference type="Proteomes" id="UP001177023">
    <property type="component" value="Unassembled WGS sequence"/>
</dbReference>
<sequence>MLELCDLIFVLGLLATVFICNRTPKRMTLDNLEVPSVKRLSLTNLEEIDIPPDRDQLERLLRYENQTWLPQITIEETLTEGNCGDALERFNGGPVRHVDFHGTLPPKTDIPKKVTFGNKCKVYIVYEHDPCRAGGKLNVGVSDKSEHDYPAASSYSC</sequence>
<gene>
    <name evidence="2" type="ORF">MSPICULIGERA_LOCUS4854</name>
</gene>
<feature type="chain" id="PRO_5041236349" evidence="1">
    <location>
        <begin position="16"/>
        <end position="157"/>
    </location>
</feature>
<evidence type="ECO:0000256" key="1">
    <source>
        <dbReference type="SAM" id="SignalP"/>
    </source>
</evidence>
<evidence type="ECO:0000313" key="3">
    <source>
        <dbReference type="Proteomes" id="UP001177023"/>
    </source>
</evidence>
<accession>A0AA36FTC4</accession>
<dbReference type="EMBL" id="CATQJA010001189">
    <property type="protein sequence ID" value="CAJ0566243.1"/>
    <property type="molecule type" value="Genomic_DNA"/>
</dbReference>